<dbReference type="AlphaFoldDB" id="A0A6A6DW03"/>
<gene>
    <name evidence="2" type="ORF">K469DRAFT_711186</name>
</gene>
<dbReference type="PROSITE" id="PS50020">
    <property type="entry name" value="WW_DOMAIN_2"/>
    <property type="match status" value="1"/>
</dbReference>
<protein>
    <recommendedName>
        <fullName evidence="1">WW domain-containing protein</fullName>
    </recommendedName>
</protein>
<evidence type="ECO:0000259" key="1">
    <source>
        <dbReference type="PROSITE" id="PS50020"/>
    </source>
</evidence>
<dbReference type="Proteomes" id="UP000800200">
    <property type="component" value="Unassembled WGS sequence"/>
</dbReference>
<name>A0A6A6DW03_9PEZI</name>
<organism evidence="2 3">
    <name type="scientific">Zopfia rhizophila CBS 207.26</name>
    <dbReference type="NCBI Taxonomy" id="1314779"/>
    <lineage>
        <taxon>Eukaryota</taxon>
        <taxon>Fungi</taxon>
        <taxon>Dikarya</taxon>
        <taxon>Ascomycota</taxon>
        <taxon>Pezizomycotina</taxon>
        <taxon>Dothideomycetes</taxon>
        <taxon>Dothideomycetes incertae sedis</taxon>
        <taxon>Zopfiaceae</taxon>
        <taxon>Zopfia</taxon>
    </lineage>
</organism>
<dbReference type="SUPFAM" id="SSF51045">
    <property type="entry name" value="WW domain"/>
    <property type="match status" value="1"/>
</dbReference>
<proteinExistence type="predicted"/>
<feature type="domain" description="WW" evidence="1">
    <location>
        <begin position="78"/>
        <end position="111"/>
    </location>
</feature>
<sequence length="237" mass="27411">MSAVRYQEIVSAIPKWLFKIPYQPQFSLEYTHKLYNGGWTRTYNPDTVGELLYTDMLAGSGERMHFRRSPILDPYTKFPPPPGWARITTDSGRIYFEHRFTGFAMYQHPSNSPQINQQWGWPPDFRNIKTKVISSLGIEGKWIFDDPSAPCLLSRDFFRLDNAGKLQANDGKLTSLYIIGGDGLDKGKAPAWIPICPEVHYYVQEVGKVCEICEPMKVRKEFDYLLCWSLYDTFKDT</sequence>
<reference evidence="2" key="1">
    <citation type="journal article" date="2020" name="Stud. Mycol.">
        <title>101 Dothideomycetes genomes: a test case for predicting lifestyles and emergence of pathogens.</title>
        <authorList>
            <person name="Haridas S."/>
            <person name="Albert R."/>
            <person name="Binder M."/>
            <person name="Bloem J."/>
            <person name="Labutti K."/>
            <person name="Salamov A."/>
            <person name="Andreopoulos B."/>
            <person name="Baker S."/>
            <person name="Barry K."/>
            <person name="Bills G."/>
            <person name="Bluhm B."/>
            <person name="Cannon C."/>
            <person name="Castanera R."/>
            <person name="Culley D."/>
            <person name="Daum C."/>
            <person name="Ezra D."/>
            <person name="Gonzalez J."/>
            <person name="Henrissat B."/>
            <person name="Kuo A."/>
            <person name="Liang C."/>
            <person name="Lipzen A."/>
            <person name="Lutzoni F."/>
            <person name="Magnuson J."/>
            <person name="Mondo S."/>
            <person name="Nolan M."/>
            <person name="Ohm R."/>
            <person name="Pangilinan J."/>
            <person name="Park H.-J."/>
            <person name="Ramirez L."/>
            <person name="Alfaro M."/>
            <person name="Sun H."/>
            <person name="Tritt A."/>
            <person name="Yoshinaga Y."/>
            <person name="Zwiers L.-H."/>
            <person name="Turgeon B."/>
            <person name="Goodwin S."/>
            <person name="Spatafora J."/>
            <person name="Crous P."/>
            <person name="Grigoriev I."/>
        </authorList>
    </citation>
    <scope>NUCLEOTIDE SEQUENCE</scope>
    <source>
        <strain evidence="2">CBS 207.26</strain>
    </source>
</reference>
<evidence type="ECO:0000313" key="2">
    <source>
        <dbReference type="EMBL" id="KAF2183213.1"/>
    </source>
</evidence>
<evidence type="ECO:0000313" key="3">
    <source>
        <dbReference type="Proteomes" id="UP000800200"/>
    </source>
</evidence>
<accession>A0A6A6DW03</accession>
<dbReference type="EMBL" id="ML994644">
    <property type="protein sequence ID" value="KAF2183213.1"/>
    <property type="molecule type" value="Genomic_DNA"/>
</dbReference>
<dbReference type="InterPro" id="IPR001202">
    <property type="entry name" value="WW_dom"/>
</dbReference>
<dbReference type="InterPro" id="IPR036020">
    <property type="entry name" value="WW_dom_sf"/>
</dbReference>
<dbReference type="OrthoDB" id="10400445at2759"/>
<keyword evidence="3" id="KW-1185">Reference proteome</keyword>